<name>A0ABQ9FLA2_TEGGR</name>
<dbReference type="Proteomes" id="UP001217089">
    <property type="component" value="Unassembled WGS sequence"/>
</dbReference>
<evidence type="ECO:0000313" key="1">
    <source>
        <dbReference type="EMBL" id="KAJ8318050.1"/>
    </source>
</evidence>
<gene>
    <name evidence="1" type="ORF">KUTeg_003141</name>
</gene>
<reference evidence="1 2" key="1">
    <citation type="submission" date="2022-12" db="EMBL/GenBank/DDBJ databases">
        <title>Chromosome-level genome of Tegillarca granosa.</title>
        <authorList>
            <person name="Kim J."/>
        </authorList>
    </citation>
    <scope>NUCLEOTIDE SEQUENCE [LARGE SCALE GENOMIC DNA]</scope>
    <source>
        <strain evidence="1">Teg-2019</strain>
        <tissue evidence="1">Adductor muscle</tissue>
    </source>
</reference>
<accession>A0ABQ9FLA2</accession>
<sequence>MAENSDQHSADKNTEKNDNFNKIAFYFDVNHNMSTLRTVHTDSGSPSSLPVITYIPNLIELTFPEIVLARYYYEKSTVLKLVEFGSSAAPIF</sequence>
<keyword evidence="2" id="KW-1185">Reference proteome</keyword>
<organism evidence="1 2">
    <name type="scientific">Tegillarca granosa</name>
    <name type="common">Malaysian cockle</name>
    <name type="synonym">Anadara granosa</name>
    <dbReference type="NCBI Taxonomy" id="220873"/>
    <lineage>
        <taxon>Eukaryota</taxon>
        <taxon>Metazoa</taxon>
        <taxon>Spiralia</taxon>
        <taxon>Lophotrochozoa</taxon>
        <taxon>Mollusca</taxon>
        <taxon>Bivalvia</taxon>
        <taxon>Autobranchia</taxon>
        <taxon>Pteriomorphia</taxon>
        <taxon>Arcoida</taxon>
        <taxon>Arcoidea</taxon>
        <taxon>Arcidae</taxon>
        <taxon>Tegillarca</taxon>
    </lineage>
</organism>
<protein>
    <submittedName>
        <fullName evidence="1">Uncharacterized protein</fullName>
    </submittedName>
</protein>
<proteinExistence type="predicted"/>
<dbReference type="EMBL" id="JARBDR010000214">
    <property type="protein sequence ID" value="KAJ8318050.1"/>
    <property type="molecule type" value="Genomic_DNA"/>
</dbReference>
<comment type="caution">
    <text evidence="1">The sequence shown here is derived from an EMBL/GenBank/DDBJ whole genome shotgun (WGS) entry which is preliminary data.</text>
</comment>
<evidence type="ECO:0000313" key="2">
    <source>
        <dbReference type="Proteomes" id="UP001217089"/>
    </source>
</evidence>